<comment type="similarity">
    <text evidence="1 3">Belongs to the TPP enzyme family.</text>
</comment>
<feature type="domain" description="Thiamine pyrophosphate enzyme TPP-binding" evidence="5">
    <location>
        <begin position="376"/>
        <end position="521"/>
    </location>
</feature>
<dbReference type="Pfam" id="PF00205">
    <property type="entry name" value="TPP_enzyme_M"/>
    <property type="match status" value="1"/>
</dbReference>
<feature type="domain" description="Thiamine pyrophosphate enzyme central" evidence="4">
    <location>
        <begin position="193"/>
        <end position="294"/>
    </location>
</feature>
<dbReference type="Pfam" id="PF02775">
    <property type="entry name" value="TPP_enzyme_C"/>
    <property type="match status" value="1"/>
</dbReference>
<sequence length="545" mass="58135">MGSTVARQVVRILADARVRRAYAVPGESFLDLFDALHTEPRMTVVSTRHEAGAAFMAEADAKLRGTPALALAGRGPGASNLAIGVHTAHQDETPMIVLLGQVASANLGSDALQEVDLAAMYQPLAKWTRQASSADEVPGLVLEALRVATTGRKGPAVLAVPSDFWTARVDSPKPEPEREVRPGGVRRLAAEIGKLVDDSRYPAVIAGGGVREARSALIEVAEHLGFAVYNAFSRQDAFPEDHSHYAGHLGPGVSDDQLIALQQADLVLALGTRLDEVTTRNYRFPAATQPLVMVGGVRPGPRRRGLTFHVDADIGEFLTELRVAASPRKRNLVVASQAVRDFMTPPPRGRSGPVHPADVVRTLRELAPDDTIVANDAGNFAAFVHRYWCFTRPRTQLGPCNGAMGYAVPAALAAKLAEPQRTVVAMVGDGGALMTGQEVETAVRHRAPIVVVVFQNGLYGAIAMHQARVHGRLSSVAVGTIDFASWARGLGAAGYTVNDLEELEPALASALVRQRPCVIDVRTDPDVLSPDTRLSQMLRPADPDG</sequence>
<dbReference type="GO" id="GO:0030976">
    <property type="term" value="F:thiamine pyrophosphate binding"/>
    <property type="evidence" value="ECO:0007669"/>
    <property type="project" value="InterPro"/>
</dbReference>
<evidence type="ECO:0000256" key="3">
    <source>
        <dbReference type="RuleBase" id="RU362132"/>
    </source>
</evidence>
<dbReference type="AlphaFoldDB" id="A0A4Q7JC01"/>
<dbReference type="SUPFAM" id="SSF52467">
    <property type="entry name" value="DHS-like NAD/FAD-binding domain"/>
    <property type="match status" value="1"/>
</dbReference>
<proteinExistence type="inferred from homology"/>
<dbReference type="InterPro" id="IPR011766">
    <property type="entry name" value="TPP_enzyme_TPP-bd"/>
</dbReference>
<feature type="domain" description="Thiamine pyrophosphate enzyme N-terminal TPP-binding" evidence="6">
    <location>
        <begin position="4"/>
        <end position="120"/>
    </location>
</feature>
<dbReference type="FunFam" id="3.40.50.970:FF:000007">
    <property type="entry name" value="Acetolactate synthase"/>
    <property type="match status" value="1"/>
</dbReference>
<evidence type="ECO:0000256" key="2">
    <source>
        <dbReference type="ARBA" id="ARBA00023052"/>
    </source>
</evidence>
<dbReference type="Proteomes" id="UP000292003">
    <property type="component" value="Unassembled WGS sequence"/>
</dbReference>
<dbReference type="CDD" id="cd00568">
    <property type="entry name" value="TPP_enzymes"/>
    <property type="match status" value="1"/>
</dbReference>
<dbReference type="InterPro" id="IPR012000">
    <property type="entry name" value="Thiamin_PyroP_enz_cen_dom"/>
</dbReference>
<evidence type="ECO:0000313" key="8">
    <source>
        <dbReference type="Proteomes" id="UP000292003"/>
    </source>
</evidence>
<dbReference type="EMBL" id="SFCC01000002">
    <property type="protein sequence ID" value="RZQ65371.1"/>
    <property type="molecule type" value="Genomic_DNA"/>
</dbReference>
<keyword evidence="2 3" id="KW-0786">Thiamine pyrophosphate</keyword>
<evidence type="ECO:0000313" key="7">
    <source>
        <dbReference type="EMBL" id="RZQ65371.1"/>
    </source>
</evidence>
<evidence type="ECO:0000259" key="4">
    <source>
        <dbReference type="Pfam" id="PF00205"/>
    </source>
</evidence>
<dbReference type="Gene3D" id="3.40.50.970">
    <property type="match status" value="2"/>
</dbReference>
<dbReference type="GO" id="GO:0000287">
    <property type="term" value="F:magnesium ion binding"/>
    <property type="evidence" value="ECO:0007669"/>
    <property type="project" value="InterPro"/>
</dbReference>
<dbReference type="InterPro" id="IPR045229">
    <property type="entry name" value="TPP_enz"/>
</dbReference>
<keyword evidence="8" id="KW-1185">Reference proteome</keyword>
<dbReference type="Gene3D" id="3.40.50.1220">
    <property type="entry name" value="TPP-binding domain"/>
    <property type="match status" value="1"/>
</dbReference>
<dbReference type="GO" id="GO:0003984">
    <property type="term" value="F:acetolactate synthase activity"/>
    <property type="evidence" value="ECO:0007669"/>
    <property type="project" value="TreeGrafter"/>
</dbReference>
<dbReference type="GO" id="GO:0009097">
    <property type="term" value="P:isoleucine biosynthetic process"/>
    <property type="evidence" value="ECO:0007669"/>
    <property type="project" value="TreeGrafter"/>
</dbReference>
<evidence type="ECO:0000259" key="5">
    <source>
        <dbReference type="Pfam" id="PF02775"/>
    </source>
</evidence>
<dbReference type="GO" id="GO:0009099">
    <property type="term" value="P:L-valine biosynthetic process"/>
    <property type="evidence" value="ECO:0007669"/>
    <property type="project" value="TreeGrafter"/>
</dbReference>
<protein>
    <submittedName>
        <fullName evidence="7">Acetolactate synthase</fullName>
    </submittedName>
</protein>
<organism evidence="7 8">
    <name type="scientific">Amycolatopsis suaedae</name>
    <dbReference type="NCBI Taxonomy" id="2510978"/>
    <lineage>
        <taxon>Bacteria</taxon>
        <taxon>Bacillati</taxon>
        <taxon>Actinomycetota</taxon>
        <taxon>Actinomycetes</taxon>
        <taxon>Pseudonocardiales</taxon>
        <taxon>Pseudonocardiaceae</taxon>
        <taxon>Amycolatopsis</taxon>
    </lineage>
</organism>
<dbReference type="RefSeq" id="WP_130474157.1">
    <property type="nucleotide sequence ID" value="NZ_SFCC01000002.1"/>
</dbReference>
<dbReference type="Pfam" id="PF02776">
    <property type="entry name" value="TPP_enzyme_N"/>
    <property type="match status" value="1"/>
</dbReference>
<dbReference type="PANTHER" id="PTHR18968">
    <property type="entry name" value="THIAMINE PYROPHOSPHATE ENZYMES"/>
    <property type="match status" value="1"/>
</dbReference>
<evidence type="ECO:0000259" key="6">
    <source>
        <dbReference type="Pfam" id="PF02776"/>
    </source>
</evidence>
<evidence type="ECO:0000256" key="1">
    <source>
        <dbReference type="ARBA" id="ARBA00007812"/>
    </source>
</evidence>
<dbReference type="OrthoDB" id="4959782at2"/>
<dbReference type="InterPro" id="IPR000399">
    <property type="entry name" value="TPP-bd_CS"/>
</dbReference>
<dbReference type="GO" id="GO:0050660">
    <property type="term" value="F:flavin adenine dinucleotide binding"/>
    <property type="evidence" value="ECO:0007669"/>
    <property type="project" value="TreeGrafter"/>
</dbReference>
<reference evidence="7 8" key="1">
    <citation type="submission" date="2019-02" db="EMBL/GenBank/DDBJ databases">
        <title>Draft genome sequence of Amycolatopsis sp. 8-3EHSu isolated from roots of Suaeda maritima.</title>
        <authorList>
            <person name="Duangmal K."/>
            <person name="Chantavorakit T."/>
        </authorList>
    </citation>
    <scope>NUCLEOTIDE SEQUENCE [LARGE SCALE GENOMIC DNA]</scope>
    <source>
        <strain evidence="7 8">8-3EHSu</strain>
    </source>
</reference>
<name>A0A4Q7JC01_9PSEU</name>
<dbReference type="InterPro" id="IPR029061">
    <property type="entry name" value="THDP-binding"/>
</dbReference>
<dbReference type="PANTHER" id="PTHR18968:SF120">
    <property type="entry name" value="ACETOLACTATE SYNTHASE LARGE SUBUNIT"/>
    <property type="match status" value="1"/>
</dbReference>
<accession>A0A4Q7JC01</accession>
<gene>
    <name evidence="7" type="ORF">EWH70_05715</name>
</gene>
<dbReference type="SUPFAM" id="SSF52518">
    <property type="entry name" value="Thiamin diphosphate-binding fold (THDP-binding)"/>
    <property type="match status" value="2"/>
</dbReference>
<dbReference type="InterPro" id="IPR029035">
    <property type="entry name" value="DHS-like_NAD/FAD-binding_dom"/>
</dbReference>
<comment type="caution">
    <text evidence="7">The sequence shown here is derived from an EMBL/GenBank/DDBJ whole genome shotgun (WGS) entry which is preliminary data.</text>
</comment>
<dbReference type="InterPro" id="IPR012001">
    <property type="entry name" value="Thiamin_PyroP_enz_TPP-bd_dom"/>
</dbReference>
<dbReference type="GO" id="GO:0005948">
    <property type="term" value="C:acetolactate synthase complex"/>
    <property type="evidence" value="ECO:0007669"/>
    <property type="project" value="TreeGrafter"/>
</dbReference>
<dbReference type="PROSITE" id="PS00187">
    <property type="entry name" value="TPP_ENZYMES"/>
    <property type="match status" value="1"/>
</dbReference>